<dbReference type="InterPro" id="IPR016181">
    <property type="entry name" value="Acyl_CoA_acyltransferase"/>
</dbReference>
<dbReference type="Pfam" id="PF00583">
    <property type="entry name" value="Acetyltransf_1"/>
    <property type="match status" value="1"/>
</dbReference>
<proteinExistence type="predicted"/>
<name>A0A1M5HUS0_9BRAD</name>
<dbReference type="PROSITE" id="PS51186">
    <property type="entry name" value="GNAT"/>
    <property type="match status" value="1"/>
</dbReference>
<dbReference type="AlphaFoldDB" id="A0A1M5HUS0"/>
<dbReference type="Proteomes" id="UP000190675">
    <property type="component" value="Chromosome I"/>
</dbReference>
<dbReference type="EMBL" id="LT670818">
    <property type="protein sequence ID" value="SHG19709.1"/>
    <property type="molecule type" value="Genomic_DNA"/>
</dbReference>
<evidence type="ECO:0000313" key="2">
    <source>
        <dbReference type="EMBL" id="SHG19709.1"/>
    </source>
</evidence>
<dbReference type="Gene3D" id="3.40.630.30">
    <property type="match status" value="1"/>
</dbReference>
<gene>
    <name evidence="2" type="ORF">SAMN05444169_1064</name>
</gene>
<reference evidence="2 3" key="1">
    <citation type="submission" date="2016-11" db="EMBL/GenBank/DDBJ databases">
        <authorList>
            <person name="Jaros S."/>
            <person name="Januszkiewicz K."/>
            <person name="Wedrychowicz H."/>
        </authorList>
    </citation>
    <scope>NUCLEOTIDE SEQUENCE [LARGE SCALE GENOMIC DNA]</scope>
    <source>
        <strain evidence="2 3">GAS242</strain>
    </source>
</reference>
<sequence>MAKYEGGTEMVIVKRPGDCASEEIAQFRAMVVKGGEVASKTLDALIQRAEALAFVTVDNALAGVAGLKNPNPSHKREVFETAGSLELIDGYRFELGWIYVDDGFRNKGYSRQLVAALLPKANNMGVYATSLIDNEPMHRSLAREGFVKVGKSWPSKRKGKFLALFLKDRAG</sequence>
<dbReference type="GO" id="GO:0016747">
    <property type="term" value="F:acyltransferase activity, transferring groups other than amino-acyl groups"/>
    <property type="evidence" value="ECO:0007669"/>
    <property type="project" value="InterPro"/>
</dbReference>
<dbReference type="InterPro" id="IPR000182">
    <property type="entry name" value="GNAT_dom"/>
</dbReference>
<dbReference type="OrthoDB" id="8072401at2"/>
<keyword evidence="2" id="KW-0808">Transferase</keyword>
<evidence type="ECO:0000259" key="1">
    <source>
        <dbReference type="PROSITE" id="PS51186"/>
    </source>
</evidence>
<feature type="domain" description="N-acetyltransferase" evidence="1">
    <location>
        <begin position="12"/>
        <end position="171"/>
    </location>
</feature>
<evidence type="ECO:0000313" key="3">
    <source>
        <dbReference type="Proteomes" id="UP000190675"/>
    </source>
</evidence>
<dbReference type="SUPFAM" id="SSF55729">
    <property type="entry name" value="Acyl-CoA N-acyltransferases (Nat)"/>
    <property type="match status" value="1"/>
</dbReference>
<accession>A0A1M5HUS0</accession>
<protein>
    <submittedName>
        <fullName evidence="2">Acetyltransferase (GNAT) family protein</fullName>
    </submittedName>
</protein>
<organism evidence="2 3">
    <name type="scientific">Bradyrhizobium erythrophlei</name>
    <dbReference type="NCBI Taxonomy" id="1437360"/>
    <lineage>
        <taxon>Bacteria</taxon>
        <taxon>Pseudomonadati</taxon>
        <taxon>Pseudomonadota</taxon>
        <taxon>Alphaproteobacteria</taxon>
        <taxon>Hyphomicrobiales</taxon>
        <taxon>Nitrobacteraceae</taxon>
        <taxon>Bradyrhizobium</taxon>
    </lineage>
</organism>